<gene>
    <name evidence="2" type="ORF">QQ91_0001940</name>
</gene>
<keyword evidence="1" id="KW-0808">Transferase</keyword>
<sequence>MAAAQGHSKLTTAPLSFLALMLQNPEINHDIWTQQASPRILFHVSRYWPAIAGTPLHTRELIFHLRAQNYDLGVIRHTADEPVSKEIAFAHNPTLTLSDGCTPIYQLGPPSPWRWGLQQLAQRYEQHRWARFWYGTLLRLSVQRPIARIAQPYEMIHAVYTGMTASVRAAQRVAHAQKKPFILTPLVYVNHLDQRAPRSLLSLYRRSDALIAMTQFEKDWLIRQGVQPQLIYVCPVGPLVRGPARPRQFRRRYHLGNHPVILFLAKQRPEKGYRALCQSAPLVWKRYPEARFVFVGTPTPESRLFFQTVQDPRILYLGDLPLADQASALAACDLFCLPSLHESSGAAYVEAWQYEKPVIAADLPVIRSLIDHEGDGLIVVPSPQAIAQAILRCLDHPKWRHQMGCQGYRKVRANYDWDYITTRMLDLYSTLQHHYATGRPLSRTRSC</sequence>
<reference evidence="2 3" key="1">
    <citation type="journal article" date="2015" name="Genome Announc.">
        <title>Draft Genome Sequence of Filamentous Marine Cyanobacterium Lyngbya confervoides Strain BDU141951.</title>
        <authorList>
            <person name="Chandrababunaidu M.M."/>
            <person name="Sen D."/>
            <person name="Tripathy S."/>
        </authorList>
    </citation>
    <scope>NUCLEOTIDE SEQUENCE [LARGE SCALE GENOMIC DNA]</scope>
    <source>
        <strain evidence="2 3">BDU141951</strain>
    </source>
</reference>
<protein>
    <submittedName>
        <fullName evidence="2">Glycosyltransferase family 4 protein</fullName>
    </submittedName>
</protein>
<dbReference type="Proteomes" id="UP000031561">
    <property type="component" value="Unassembled WGS sequence"/>
</dbReference>
<evidence type="ECO:0000256" key="1">
    <source>
        <dbReference type="ARBA" id="ARBA00022679"/>
    </source>
</evidence>
<dbReference type="Pfam" id="PF13692">
    <property type="entry name" value="Glyco_trans_1_4"/>
    <property type="match status" value="1"/>
</dbReference>
<dbReference type="RefSeq" id="WP_166279319.1">
    <property type="nucleotide sequence ID" value="NZ_JTHE03000013.1"/>
</dbReference>
<organism evidence="2 3">
    <name type="scientific">Lyngbya confervoides BDU141951</name>
    <dbReference type="NCBI Taxonomy" id="1574623"/>
    <lineage>
        <taxon>Bacteria</taxon>
        <taxon>Bacillati</taxon>
        <taxon>Cyanobacteriota</taxon>
        <taxon>Cyanophyceae</taxon>
        <taxon>Oscillatoriophycideae</taxon>
        <taxon>Oscillatoriales</taxon>
        <taxon>Microcoleaceae</taxon>
        <taxon>Lyngbya</taxon>
    </lineage>
</organism>
<dbReference type="SUPFAM" id="SSF53756">
    <property type="entry name" value="UDP-Glycosyltransferase/glycogen phosphorylase"/>
    <property type="match status" value="1"/>
</dbReference>
<dbReference type="PANTHER" id="PTHR46401">
    <property type="entry name" value="GLYCOSYLTRANSFERASE WBBK-RELATED"/>
    <property type="match status" value="1"/>
</dbReference>
<dbReference type="EMBL" id="JTHE03000013">
    <property type="protein sequence ID" value="MCM1981592.1"/>
    <property type="molecule type" value="Genomic_DNA"/>
</dbReference>
<name>A0ABD4SZ47_9CYAN</name>
<keyword evidence="3" id="KW-1185">Reference proteome</keyword>
<evidence type="ECO:0000313" key="2">
    <source>
        <dbReference type="EMBL" id="MCM1981592.1"/>
    </source>
</evidence>
<comment type="caution">
    <text evidence="2">The sequence shown here is derived from an EMBL/GenBank/DDBJ whole genome shotgun (WGS) entry which is preliminary data.</text>
</comment>
<evidence type="ECO:0000313" key="3">
    <source>
        <dbReference type="Proteomes" id="UP000031561"/>
    </source>
</evidence>
<accession>A0ABD4SZ47</accession>
<dbReference type="PANTHER" id="PTHR46401:SF2">
    <property type="entry name" value="GLYCOSYLTRANSFERASE WBBK-RELATED"/>
    <property type="match status" value="1"/>
</dbReference>
<dbReference type="AlphaFoldDB" id="A0ABD4SZ47"/>
<dbReference type="Gene3D" id="3.40.50.2000">
    <property type="entry name" value="Glycogen Phosphorylase B"/>
    <property type="match status" value="2"/>
</dbReference>
<proteinExistence type="predicted"/>
<dbReference type="CDD" id="cd03801">
    <property type="entry name" value="GT4_PimA-like"/>
    <property type="match status" value="1"/>
</dbReference>
<dbReference type="GO" id="GO:0016740">
    <property type="term" value="F:transferase activity"/>
    <property type="evidence" value="ECO:0007669"/>
    <property type="project" value="UniProtKB-KW"/>
</dbReference>